<dbReference type="GO" id="GO:0003729">
    <property type="term" value="F:mRNA binding"/>
    <property type="evidence" value="ECO:0007669"/>
    <property type="project" value="UniProtKB-ARBA"/>
</dbReference>
<dbReference type="PIRSF" id="PIRSF002181">
    <property type="entry name" value="Ribosomal_L13"/>
    <property type="match status" value="1"/>
</dbReference>
<dbReference type="CDD" id="cd00392">
    <property type="entry name" value="Ribosomal_L13"/>
    <property type="match status" value="1"/>
</dbReference>
<gene>
    <name evidence="6 8" type="primary">rplM</name>
    <name evidence="9" type="ORF">D9V79_01215</name>
</gene>
<dbReference type="PROSITE" id="PS00783">
    <property type="entry name" value="RIBOSOMAL_L13"/>
    <property type="match status" value="1"/>
</dbReference>
<dbReference type="PANTHER" id="PTHR11545:SF2">
    <property type="entry name" value="LARGE RIBOSOMAL SUBUNIT PROTEIN UL13M"/>
    <property type="match status" value="1"/>
</dbReference>
<dbReference type="InterPro" id="IPR036899">
    <property type="entry name" value="Ribosomal_uL13_sf"/>
</dbReference>
<dbReference type="Proteomes" id="UP000298636">
    <property type="component" value="Chromosome"/>
</dbReference>
<reference evidence="9 10" key="1">
    <citation type="submission" date="2018-10" db="EMBL/GenBank/DDBJ databases">
        <title>Comparative functional genomics of the obligate endosymbiont Buchnera aphidicola.</title>
        <authorList>
            <person name="Chong R.A."/>
        </authorList>
    </citation>
    <scope>NUCLEOTIDE SEQUENCE [LARGE SCALE GENOMIC DNA]</scope>
    <source>
        <strain evidence="9 10">Ssp</strain>
    </source>
</reference>
<name>A0A4D6YBD2_9GAMM</name>
<dbReference type="EMBL" id="CP032998">
    <property type="protein sequence ID" value="QCI26412.1"/>
    <property type="molecule type" value="Genomic_DNA"/>
</dbReference>
<evidence type="ECO:0000313" key="9">
    <source>
        <dbReference type="EMBL" id="QCI26412.1"/>
    </source>
</evidence>
<evidence type="ECO:0000256" key="5">
    <source>
        <dbReference type="ARBA" id="ARBA00035201"/>
    </source>
</evidence>
<dbReference type="AlphaFoldDB" id="A0A4D6YBD2"/>
<comment type="similarity">
    <text evidence="1 6 7">Belongs to the universal ribosomal protein uL13 family.</text>
</comment>
<dbReference type="HAMAP" id="MF_01366">
    <property type="entry name" value="Ribosomal_uL13"/>
    <property type="match status" value="1"/>
</dbReference>
<dbReference type="Pfam" id="PF00572">
    <property type="entry name" value="Ribosomal_L13"/>
    <property type="match status" value="1"/>
</dbReference>
<sequence>MKSFAINCNHVKKNWYYVDAKGKILGRLCTQISYYLRGKHKIEYTPNIDVGDYIIVLNASQVIVTGNKKQDKLYYQHTGYIGGIKKISFHDMILKYPERVIEIAVRGMLPKGSLGRAMFRKLKVYASDSHMHTAQNPAFLNI</sequence>
<evidence type="ECO:0000313" key="10">
    <source>
        <dbReference type="Proteomes" id="UP000298636"/>
    </source>
</evidence>
<evidence type="ECO:0000256" key="1">
    <source>
        <dbReference type="ARBA" id="ARBA00006227"/>
    </source>
</evidence>
<dbReference type="OrthoDB" id="9801330at2"/>
<evidence type="ECO:0000256" key="6">
    <source>
        <dbReference type="HAMAP-Rule" id="MF_01366"/>
    </source>
</evidence>
<protein>
    <recommendedName>
        <fullName evidence="5 6">Large ribosomal subunit protein uL13</fullName>
    </recommendedName>
</protein>
<comment type="subunit">
    <text evidence="2 6">Part of the 50S ribosomal subunit.</text>
</comment>
<dbReference type="GO" id="GO:0022625">
    <property type="term" value="C:cytosolic large ribosomal subunit"/>
    <property type="evidence" value="ECO:0007669"/>
    <property type="project" value="TreeGrafter"/>
</dbReference>
<evidence type="ECO:0000256" key="2">
    <source>
        <dbReference type="ARBA" id="ARBA00011838"/>
    </source>
</evidence>
<dbReference type="SUPFAM" id="SSF52161">
    <property type="entry name" value="Ribosomal protein L13"/>
    <property type="match status" value="1"/>
</dbReference>
<keyword evidence="10" id="KW-1185">Reference proteome</keyword>
<organism evidence="9 10">
    <name type="scientific">Buchnera aphidicola</name>
    <name type="common">Stegophylla sp.</name>
    <dbReference type="NCBI Taxonomy" id="2315800"/>
    <lineage>
        <taxon>Bacteria</taxon>
        <taxon>Pseudomonadati</taxon>
        <taxon>Pseudomonadota</taxon>
        <taxon>Gammaproteobacteria</taxon>
        <taxon>Enterobacterales</taxon>
        <taxon>Erwiniaceae</taxon>
        <taxon>Buchnera</taxon>
    </lineage>
</organism>
<dbReference type="GO" id="GO:0017148">
    <property type="term" value="P:negative regulation of translation"/>
    <property type="evidence" value="ECO:0007669"/>
    <property type="project" value="TreeGrafter"/>
</dbReference>
<keyword evidence="4 6" id="KW-0687">Ribonucleoprotein</keyword>
<dbReference type="InterPro" id="IPR005822">
    <property type="entry name" value="Ribosomal_uL13"/>
</dbReference>
<dbReference type="GO" id="GO:0006412">
    <property type="term" value="P:translation"/>
    <property type="evidence" value="ECO:0007669"/>
    <property type="project" value="UniProtKB-UniRule"/>
</dbReference>
<evidence type="ECO:0000256" key="7">
    <source>
        <dbReference type="RuleBase" id="RU003877"/>
    </source>
</evidence>
<keyword evidence="3 6" id="KW-0689">Ribosomal protein</keyword>
<dbReference type="GO" id="GO:0003735">
    <property type="term" value="F:structural constituent of ribosome"/>
    <property type="evidence" value="ECO:0007669"/>
    <property type="project" value="InterPro"/>
</dbReference>
<dbReference type="PANTHER" id="PTHR11545">
    <property type="entry name" value="RIBOSOMAL PROTEIN L13"/>
    <property type="match status" value="1"/>
</dbReference>
<dbReference type="NCBIfam" id="TIGR01066">
    <property type="entry name" value="rplM_bact"/>
    <property type="match status" value="1"/>
</dbReference>
<accession>A0A4D6YBD2</accession>
<dbReference type="InterPro" id="IPR005823">
    <property type="entry name" value="Ribosomal_uL13_bac-type"/>
</dbReference>
<evidence type="ECO:0000256" key="3">
    <source>
        <dbReference type="ARBA" id="ARBA00022980"/>
    </source>
</evidence>
<dbReference type="InterPro" id="IPR023563">
    <property type="entry name" value="Ribosomal_uL13_CS"/>
</dbReference>
<evidence type="ECO:0000256" key="4">
    <source>
        <dbReference type="ARBA" id="ARBA00023274"/>
    </source>
</evidence>
<evidence type="ECO:0000256" key="8">
    <source>
        <dbReference type="RuleBase" id="RU003878"/>
    </source>
</evidence>
<dbReference type="RefSeq" id="WP_158351895.1">
    <property type="nucleotide sequence ID" value="NZ_CP032998.1"/>
</dbReference>
<proteinExistence type="inferred from homology"/>
<dbReference type="Gene3D" id="3.90.1180.10">
    <property type="entry name" value="Ribosomal protein L13"/>
    <property type="match status" value="1"/>
</dbReference>
<dbReference type="FunFam" id="3.90.1180.10:FF:000001">
    <property type="entry name" value="50S ribosomal protein L13"/>
    <property type="match status" value="1"/>
</dbReference>
<comment type="function">
    <text evidence="6 8">This protein is one of the early assembly proteins of the 50S ribosomal subunit, although it is not seen to bind rRNA by itself. It is important during the early stages of 50S assembly.</text>
</comment>